<feature type="domain" description="Phosphatidic acid phosphatase type 2/haloperoxidase" evidence="2">
    <location>
        <begin position="109"/>
        <end position="198"/>
    </location>
</feature>
<keyword evidence="1" id="KW-1133">Transmembrane helix</keyword>
<comment type="caution">
    <text evidence="3">The sequence shown here is derived from an EMBL/GenBank/DDBJ whole genome shotgun (WGS) entry which is preliminary data.</text>
</comment>
<gene>
    <name evidence="3" type="ORF">AFL01nite_30020</name>
</gene>
<keyword evidence="1" id="KW-0812">Transmembrane</keyword>
<feature type="transmembrane region" description="Helical" evidence="1">
    <location>
        <begin position="240"/>
        <end position="261"/>
    </location>
</feature>
<dbReference type="InterPro" id="IPR000326">
    <property type="entry name" value="PAP2/HPO"/>
</dbReference>
<organism evidence="3 4">
    <name type="scientific">Aeromicrobium flavum</name>
    <dbReference type="NCBI Taxonomy" id="416568"/>
    <lineage>
        <taxon>Bacteria</taxon>
        <taxon>Bacillati</taxon>
        <taxon>Actinomycetota</taxon>
        <taxon>Actinomycetes</taxon>
        <taxon>Propionibacteriales</taxon>
        <taxon>Nocardioidaceae</taxon>
        <taxon>Aeromicrobium</taxon>
    </lineage>
</organism>
<proteinExistence type="predicted"/>
<protein>
    <recommendedName>
        <fullName evidence="2">Phosphatidic acid phosphatase type 2/haloperoxidase domain-containing protein</fullName>
    </recommendedName>
</protein>
<dbReference type="EMBL" id="BJZQ01000027">
    <property type="protein sequence ID" value="GEO90675.1"/>
    <property type="molecule type" value="Genomic_DNA"/>
</dbReference>
<dbReference type="Pfam" id="PF01569">
    <property type="entry name" value="PAP2"/>
    <property type="match status" value="1"/>
</dbReference>
<feature type="transmembrane region" description="Helical" evidence="1">
    <location>
        <begin position="67"/>
        <end position="84"/>
    </location>
</feature>
<feature type="transmembrane region" description="Helical" evidence="1">
    <location>
        <begin position="207"/>
        <end position="228"/>
    </location>
</feature>
<feature type="transmembrane region" description="Helical" evidence="1">
    <location>
        <begin position="91"/>
        <end position="109"/>
    </location>
</feature>
<evidence type="ECO:0000313" key="4">
    <source>
        <dbReference type="Proteomes" id="UP000321769"/>
    </source>
</evidence>
<dbReference type="Proteomes" id="UP000321769">
    <property type="component" value="Unassembled WGS sequence"/>
</dbReference>
<sequence>MSSTTRVPARVSGPAFVVGAAAVTGLVVLVRFALWSAPGQAADERAMQTVVAGREAELTLLSILGRVPLWSAVALAVVCLLLAARRRHWRAVLAAGIVIAGSNITTQILKHGLLERPDFGHGVHNSLPSGHVTVTASVVAALLIVVPPAARATVAGLGTFATGLTGLSTIVAGWHRPGDVVAALLVTLAWCAAGVLVHGGRIARPRAVFTTAVSGVIAALLGIVLIGVRPVAGLEGFVEASLVLGAVAAASALAIALMGWLGTDN</sequence>
<evidence type="ECO:0000313" key="3">
    <source>
        <dbReference type="EMBL" id="GEO90675.1"/>
    </source>
</evidence>
<accession>A0A512HYZ0</accession>
<evidence type="ECO:0000256" key="1">
    <source>
        <dbReference type="SAM" id="Phobius"/>
    </source>
</evidence>
<keyword evidence="4" id="KW-1185">Reference proteome</keyword>
<evidence type="ECO:0000259" key="2">
    <source>
        <dbReference type="Pfam" id="PF01569"/>
    </source>
</evidence>
<feature type="transmembrane region" description="Helical" evidence="1">
    <location>
        <begin position="154"/>
        <end position="174"/>
    </location>
</feature>
<dbReference type="InterPro" id="IPR036938">
    <property type="entry name" value="PAP2/HPO_sf"/>
</dbReference>
<reference evidence="3 4" key="1">
    <citation type="submission" date="2019-07" db="EMBL/GenBank/DDBJ databases">
        <title>Whole genome shotgun sequence of Aeromicrobium flavum NBRC 107625.</title>
        <authorList>
            <person name="Hosoyama A."/>
            <person name="Uohara A."/>
            <person name="Ohji S."/>
            <person name="Ichikawa N."/>
        </authorList>
    </citation>
    <scope>NUCLEOTIDE SEQUENCE [LARGE SCALE GENOMIC DNA]</scope>
    <source>
        <strain evidence="3 4">NBRC 107625</strain>
    </source>
</reference>
<keyword evidence="1" id="KW-0472">Membrane</keyword>
<dbReference type="SUPFAM" id="SSF48317">
    <property type="entry name" value="Acid phosphatase/Vanadium-dependent haloperoxidase"/>
    <property type="match status" value="1"/>
</dbReference>
<dbReference type="AlphaFoldDB" id="A0A512HYZ0"/>
<feature type="transmembrane region" description="Helical" evidence="1">
    <location>
        <begin position="12"/>
        <end position="34"/>
    </location>
</feature>
<feature type="transmembrane region" description="Helical" evidence="1">
    <location>
        <begin position="129"/>
        <end position="147"/>
    </location>
</feature>
<name>A0A512HYZ0_9ACTN</name>
<dbReference type="Gene3D" id="1.20.144.10">
    <property type="entry name" value="Phosphatidic acid phosphatase type 2/haloperoxidase"/>
    <property type="match status" value="1"/>
</dbReference>
<feature type="transmembrane region" description="Helical" evidence="1">
    <location>
        <begin position="180"/>
        <end position="200"/>
    </location>
</feature>
<dbReference type="RefSeq" id="WP_186813981.1">
    <property type="nucleotide sequence ID" value="NZ_BAAAYQ010000001.1"/>
</dbReference>